<feature type="transmembrane region" description="Helical" evidence="1">
    <location>
        <begin position="107"/>
        <end position="127"/>
    </location>
</feature>
<evidence type="ECO:0000313" key="3">
    <source>
        <dbReference type="Proteomes" id="UP000175835"/>
    </source>
</evidence>
<dbReference type="PATRIC" id="fig|86662.23.peg.5256"/>
<accession>A0A1D3MVR3</accession>
<proteinExistence type="predicted"/>
<keyword evidence="1" id="KW-1133">Transmembrane helix</keyword>
<dbReference type="RefSeq" id="WP_002112836.1">
    <property type="nucleotide sequence ID" value="NZ_FMJF01000037.1"/>
</dbReference>
<sequence length="131" mass="14879">MSKQDIIKFIGSLSIAGLMLNASLMILSISWEVIFISNVALVILYGISEYREQKRLKEEGVPLIDERVVNKMKSYFVICITSFVFLFIMYLSVNKYLDRQIVDVNELLYIVIFGLLISMASTSVLAARGIK</sequence>
<keyword evidence="1" id="KW-0812">Transmembrane</keyword>
<keyword evidence="1" id="KW-0472">Membrane</keyword>
<evidence type="ECO:0000313" key="2">
    <source>
        <dbReference type="EMBL" id="OFD88155.1"/>
    </source>
</evidence>
<feature type="transmembrane region" description="Helical" evidence="1">
    <location>
        <begin position="33"/>
        <end position="51"/>
    </location>
</feature>
<gene>
    <name evidence="2" type="ORF">BWGOE11_52550</name>
</gene>
<name>A0A1D3MVR3_BACMY</name>
<dbReference type="Proteomes" id="UP000175835">
    <property type="component" value="Unassembled WGS sequence"/>
</dbReference>
<evidence type="ECO:0000256" key="1">
    <source>
        <dbReference type="SAM" id="Phobius"/>
    </source>
</evidence>
<dbReference type="EMBL" id="LXLX01000050">
    <property type="protein sequence ID" value="OFD88155.1"/>
    <property type="molecule type" value="Genomic_DNA"/>
</dbReference>
<reference evidence="2 3" key="1">
    <citation type="submission" date="2016-05" db="EMBL/GenBank/DDBJ databases">
        <title>Bacillus thuringiensis and Bacillus weihenstephanensis as novel biocontrol agents of wilt causing Verticillium species.</title>
        <authorList>
            <person name="Hollensteiner J."/>
            <person name="Wemheuer F."/>
            <person name="Harting R."/>
            <person name="Kolarzyk A."/>
            <person name="Diaz-Valerio S."/>
            <person name="Poehlein A."/>
            <person name="Brzuszkiewicz E."/>
            <person name="Nesemann K."/>
            <person name="Braus-Stromeyer S."/>
            <person name="Braus G."/>
            <person name="Daniel R."/>
            <person name="Liesegang H."/>
        </authorList>
    </citation>
    <scope>NUCLEOTIDE SEQUENCE [LARGE SCALE GENOMIC DNA]</scope>
    <source>
        <strain evidence="2 3">GOE11</strain>
    </source>
</reference>
<feature type="transmembrane region" description="Helical" evidence="1">
    <location>
        <begin position="72"/>
        <end position="92"/>
    </location>
</feature>
<dbReference type="AlphaFoldDB" id="A0A1D3MVR3"/>
<protein>
    <submittedName>
        <fullName evidence="2">ATPase</fullName>
    </submittedName>
</protein>
<organism evidence="2 3">
    <name type="scientific">Bacillus mycoides</name>
    <dbReference type="NCBI Taxonomy" id="1405"/>
    <lineage>
        <taxon>Bacteria</taxon>
        <taxon>Bacillati</taxon>
        <taxon>Bacillota</taxon>
        <taxon>Bacilli</taxon>
        <taxon>Bacillales</taxon>
        <taxon>Bacillaceae</taxon>
        <taxon>Bacillus</taxon>
        <taxon>Bacillus cereus group</taxon>
    </lineage>
</organism>
<comment type="caution">
    <text evidence="2">The sequence shown here is derived from an EMBL/GenBank/DDBJ whole genome shotgun (WGS) entry which is preliminary data.</text>
</comment>